<dbReference type="GO" id="GO:0005634">
    <property type="term" value="C:nucleus"/>
    <property type="evidence" value="ECO:0007669"/>
    <property type="project" value="UniProtKB-SubCell"/>
</dbReference>
<comment type="caution">
    <text evidence="7">The sequence shown here is derived from an EMBL/GenBank/DDBJ whole genome shotgun (WGS) entry which is preliminary data.</text>
</comment>
<evidence type="ECO:0000313" key="8">
    <source>
        <dbReference type="Proteomes" id="UP000310685"/>
    </source>
</evidence>
<evidence type="ECO:0000256" key="5">
    <source>
        <dbReference type="ARBA" id="ARBA00023242"/>
    </source>
</evidence>
<keyword evidence="3" id="KW-0805">Transcription regulation</keyword>
<gene>
    <name evidence="7" type="ORF">E3Q22_03551</name>
</gene>
<organism evidence="7 8">
    <name type="scientific">Wallemia mellicola</name>
    <dbReference type="NCBI Taxonomy" id="1708541"/>
    <lineage>
        <taxon>Eukaryota</taxon>
        <taxon>Fungi</taxon>
        <taxon>Dikarya</taxon>
        <taxon>Basidiomycota</taxon>
        <taxon>Wallemiomycotina</taxon>
        <taxon>Wallemiomycetes</taxon>
        <taxon>Wallemiales</taxon>
        <taxon>Wallemiaceae</taxon>
        <taxon>Wallemia</taxon>
    </lineage>
</organism>
<keyword evidence="6" id="KW-0175">Coiled coil</keyword>
<dbReference type="CDD" id="cd14724">
    <property type="entry name" value="ZIP_Gal4-like_1"/>
    <property type="match status" value="1"/>
</dbReference>
<feature type="coiled-coil region" evidence="6">
    <location>
        <begin position="83"/>
        <end position="110"/>
    </location>
</feature>
<evidence type="ECO:0000256" key="4">
    <source>
        <dbReference type="ARBA" id="ARBA00023163"/>
    </source>
</evidence>
<dbReference type="EMBL" id="SPRC01000047">
    <property type="protein sequence ID" value="TIB76387.1"/>
    <property type="molecule type" value="Genomic_DNA"/>
</dbReference>
<dbReference type="CDD" id="cd12148">
    <property type="entry name" value="fungal_TF_MHR"/>
    <property type="match status" value="1"/>
</dbReference>
<sequence>MPKNENTLKRGQACLHCRKRKAVCIFLSIKYLISPSISDVTVVRCLAASIENYLKLYTAKPVCISCVKGNHQCVYVDTSALSTTRRRDKISDLEERIRDLENKLASQHLSTSTSFEDITNAPYYEFSSPEPLLATSNWPYPPIDLTLHLIQVFFNCCPVESSHLHKPTLLQTALLPITHPEAPHPALMYAIFASASRHSLRTTNPKPRAANGWMGRPCNSTSSTFLDMSMSTAANYLEVETKSDNSLRYKLKTISAIIILTHLMHRENKWLDLHQFNILGTRAMVSFKLHLDEKLVNSTSRLLVASQSDLEREQRKRCLFLGFLFDTMYASISNIFPSNLSSRNIYLRLPVSTEVFNQAMHDTIIPDLEPFNCSTDFLSNHYSNDNFHCLIKATILLDKVNVFLHESIGELLESSLSSSNQLPSFKKLDQALVDHKGGLPDYWDRSKNSLDILMYFAHMVVHEGIMKLHNGYFREPISRKRLMGSARAIISPFYILLNHSFDFSRLPTFVINIYIDAFDILIAAYNNSDESVQATIVKELGIIMEVIERISEKIPHGMEALKNLNQSFKRNGIPLGTHSEQGDEISPDAFNTIIQQINNFDVTAQFGEGVLDMTTPSTFDIPPEMSFSTSDEFKWMNLDDNLNDDLFSNAFIDGNA</sequence>
<dbReference type="AlphaFoldDB" id="A0A4T0M1K2"/>
<dbReference type="GO" id="GO:0008270">
    <property type="term" value="F:zinc ion binding"/>
    <property type="evidence" value="ECO:0007669"/>
    <property type="project" value="InterPro"/>
</dbReference>
<proteinExistence type="predicted"/>
<reference evidence="7 8" key="1">
    <citation type="submission" date="2019-03" db="EMBL/GenBank/DDBJ databases">
        <title>Sequencing 25 genomes of Wallemia mellicola.</title>
        <authorList>
            <person name="Gostincar C."/>
        </authorList>
    </citation>
    <scope>NUCLEOTIDE SEQUENCE [LARGE SCALE GENOMIC DNA]</scope>
    <source>
        <strain evidence="7 8">EXF-6152</strain>
    </source>
</reference>
<dbReference type="Proteomes" id="UP000310685">
    <property type="component" value="Unassembled WGS sequence"/>
</dbReference>
<evidence type="ECO:0000256" key="1">
    <source>
        <dbReference type="ARBA" id="ARBA00004123"/>
    </source>
</evidence>
<dbReference type="Gene3D" id="4.10.240.10">
    <property type="entry name" value="Zn(2)-C6 fungal-type DNA-binding domain"/>
    <property type="match status" value="1"/>
</dbReference>
<dbReference type="PANTHER" id="PTHR47338:SF29">
    <property type="entry name" value="ZN(2)-C6 FUNGAL-TYPE DOMAIN-CONTAINING PROTEIN"/>
    <property type="match status" value="1"/>
</dbReference>
<protein>
    <recommendedName>
        <fullName evidence="9">Transcription factor domain-containing protein</fullName>
    </recommendedName>
</protein>
<dbReference type="PANTHER" id="PTHR47338">
    <property type="entry name" value="ZN(II)2CYS6 TRANSCRIPTION FACTOR (EUROFUNG)-RELATED"/>
    <property type="match status" value="1"/>
</dbReference>
<evidence type="ECO:0000313" key="7">
    <source>
        <dbReference type="EMBL" id="TIB76387.1"/>
    </source>
</evidence>
<evidence type="ECO:0000256" key="6">
    <source>
        <dbReference type="SAM" id="Coils"/>
    </source>
</evidence>
<keyword evidence="2" id="KW-0479">Metal-binding</keyword>
<evidence type="ECO:0000256" key="2">
    <source>
        <dbReference type="ARBA" id="ARBA00022723"/>
    </source>
</evidence>
<dbReference type="GO" id="GO:0000981">
    <property type="term" value="F:DNA-binding transcription factor activity, RNA polymerase II-specific"/>
    <property type="evidence" value="ECO:0007669"/>
    <property type="project" value="InterPro"/>
</dbReference>
<comment type="subcellular location">
    <subcellularLocation>
        <location evidence="1">Nucleus</location>
    </subcellularLocation>
</comment>
<evidence type="ECO:0008006" key="9">
    <source>
        <dbReference type="Google" id="ProtNLM"/>
    </source>
</evidence>
<evidence type="ECO:0000256" key="3">
    <source>
        <dbReference type="ARBA" id="ARBA00023015"/>
    </source>
</evidence>
<dbReference type="InterPro" id="IPR036864">
    <property type="entry name" value="Zn2-C6_fun-type_DNA-bd_sf"/>
</dbReference>
<dbReference type="InterPro" id="IPR050815">
    <property type="entry name" value="TF_fung"/>
</dbReference>
<name>A0A4T0M1K2_9BASI</name>
<keyword evidence="5" id="KW-0539">Nucleus</keyword>
<keyword evidence="4" id="KW-0804">Transcription</keyword>
<accession>A0A4T0M1K2</accession>